<dbReference type="EMBL" id="CAJPIZ010016384">
    <property type="protein sequence ID" value="CAG2115684.1"/>
    <property type="molecule type" value="Genomic_DNA"/>
</dbReference>
<proteinExistence type="predicted"/>
<reference evidence="1" key="1">
    <citation type="submission" date="2020-11" db="EMBL/GenBank/DDBJ databases">
        <authorList>
            <person name="Tran Van P."/>
        </authorList>
    </citation>
    <scope>NUCLEOTIDE SEQUENCE</scope>
</reference>
<dbReference type="AlphaFoldDB" id="A0A7R9L5G4"/>
<dbReference type="InterPro" id="IPR032675">
    <property type="entry name" value="LRR_dom_sf"/>
</dbReference>
<dbReference type="OrthoDB" id="3134645at2759"/>
<evidence type="ECO:0000313" key="1">
    <source>
        <dbReference type="EMBL" id="CAD7635254.1"/>
    </source>
</evidence>
<protein>
    <submittedName>
        <fullName evidence="1">Uncharacterized protein</fullName>
    </submittedName>
</protein>
<dbReference type="GO" id="GO:0031146">
    <property type="term" value="P:SCF-dependent proteasomal ubiquitin-dependent protein catabolic process"/>
    <property type="evidence" value="ECO:0007669"/>
    <property type="project" value="TreeGrafter"/>
</dbReference>
<keyword evidence="2" id="KW-1185">Reference proteome</keyword>
<dbReference type="Proteomes" id="UP000759131">
    <property type="component" value="Unassembled WGS sequence"/>
</dbReference>
<sequence length="256" mass="28702">MSENTMPSFHSCISSIMEFCPNLELLDISNVESFSKSSSISIEKLQTSCPRLRILRAANITFTVSTSGSQTDGFVSLEELSIPFKSDFSTAIIQNAHTDNVLEQLTKNAEHLRLLDIRGARYLSHRALVKIPAWNIQHLSVSNCPKLNTDELEMAFTKWSKSLIDVDISWNTSEESVTSCMKSLCEVGEEESQLRTLQLRGSAISYDSVKCLLKCCPKLESIDLQSCRGLPRGIKRSYSGDDFNTLKREVLEGKYD</sequence>
<dbReference type="Gene3D" id="3.80.10.10">
    <property type="entry name" value="Ribonuclease Inhibitor"/>
    <property type="match status" value="1"/>
</dbReference>
<dbReference type="SUPFAM" id="SSF52047">
    <property type="entry name" value="RNI-like"/>
    <property type="match status" value="1"/>
</dbReference>
<dbReference type="PANTHER" id="PTHR13318">
    <property type="entry name" value="PARTNER OF PAIRED, ISOFORM B-RELATED"/>
    <property type="match status" value="1"/>
</dbReference>
<evidence type="ECO:0000313" key="2">
    <source>
        <dbReference type="Proteomes" id="UP000759131"/>
    </source>
</evidence>
<dbReference type="EMBL" id="OC870959">
    <property type="protein sequence ID" value="CAD7635254.1"/>
    <property type="molecule type" value="Genomic_DNA"/>
</dbReference>
<gene>
    <name evidence="1" type="ORF">OSB1V03_LOCUS15645</name>
</gene>
<accession>A0A7R9L5G4</accession>
<organism evidence="1">
    <name type="scientific">Medioppia subpectinata</name>
    <dbReference type="NCBI Taxonomy" id="1979941"/>
    <lineage>
        <taxon>Eukaryota</taxon>
        <taxon>Metazoa</taxon>
        <taxon>Ecdysozoa</taxon>
        <taxon>Arthropoda</taxon>
        <taxon>Chelicerata</taxon>
        <taxon>Arachnida</taxon>
        <taxon>Acari</taxon>
        <taxon>Acariformes</taxon>
        <taxon>Sarcoptiformes</taxon>
        <taxon>Oribatida</taxon>
        <taxon>Brachypylina</taxon>
        <taxon>Oppioidea</taxon>
        <taxon>Oppiidae</taxon>
        <taxon>Medioppia</taxon>
    </lineage>
</organism>
<name>A0A7R9L5G4_9ACAR</name>
<dbReference type="GO" id="GO:0019005">
    <property type="term" value="C:SCF ubiquitin ligase complex"/>
    <property type="evidence" value="ECO:0007669"/>
    <property type="project" value="TreeGrafter"/>
</dbReference>